<dbReference type="InterPro" id="IPR013783">
    <property type="entry name" value="Ig-like_fold"/>
</dbReference>
<feature type="domain" description="Fibronectin type-III" evidence="5">
    <location>
        <begin position="257"/>
        <end position="340"/>
    </location>
</feature>
<evidence type="ECO:0000313" key="7">
    <source>
        <dbReference type="Proteomes" id="UP000190648"/>
    </source>
</evidence>
<dbReference type="InterPro" id="IPR036116">
    <property type="entry name" value="FN3_sf"/>
</dbReference>
<evidence type="ECO:0000256" key="1">
    <source>
        <dbReference type="PROSITE-ProRule" id="PRU00076"/>
    </source>
</evidence>
<keyword evidence="1" id="KW-0245">EGF-like domain</keyword>
<feature type="domain" description="EGF-like" evidence="4">
    <location>
        <begin position="180"/>
        <end position="218"/>
    </location>
</feature>
<dbReference type="CDD" id="cd00053">
    <property type="entry name" value="EGF"/>
    <property type="match status" value="1"/>
</dbReference>
<dbReference type="InterPro" id="IPR003961">
    <property type="entry name" value="FN3_dom"/>
</dbReference>
<evidence type="ECO:0000313" key="6">
    <source>
        <dbReference type="EMBL" id="OPJ69789.1"/>
    </source>
</evidence>
<name>A0A1V4JCF9_PATFA</name>
<dbReference type="SMART" id="SM00181">
    <property type="entry name" value="EGF"/>
    <property type="match status" value="1"/>
</dbReference>
<dbReference type="Gene3D" id="2.10.25.10">
    <property type="entry name" value="Laminin"/>
    <property type="match status" value="1"/>
</dbReference>
<dbReference type="CDD" id="cd00063">
    <property type="entry name" value="FN3"/>
    <property type="match status" value="1"/>
</dbReference>
<evidence type="ECO:0000256" key="2">
    <source>
        <dbReference type="SAM" id="Phobius"/>
    </source>
</evidence>
<dbReference type="GO" id="GO:0071944">
    <property type="term" value="C:cell periphery"/>
    <property type="evidence" value="ECO:0007669"/>
    <property type="project" value="UniProtKB-ARBA"/>
</dbReference>
<proteinExistence type="predicted"/>
<dbReference type="PROSITE" id="PS50853">
    <property type="entry name" value="FN3"/>
    <property type="match status" value="1"/>
</dbReference>
<dbReference type="InterPro" id="IPR000742">
    <property type="entry name" value="EGF"/>
</dbReference>
<dbReference type="PROSITE" id="PS50024">
    <property type="entry name" value="SEA"/>
    <property type="match status" value="1"/>
</dbReference>
<feature type="domain" description="SEA" evidence="3">
    <location>
        <begin position="69"/>
        <end position="183"/>
    </location>
</feature>
<protein>
    <submittedName>
        <fullName evidence="6">Uncharacterized protein</fullName>
    </submittedName>
</protein>
<keyword evidence="2" id="KW-0812">Transmembrane</keyword>
<evidence type="ECO:0000259" key="4">
    <source>
        <dbReference type="PROSITE" id="PS50026"/>
    </source>
</evidence>
<dbReference type="PROSITE" id="PS50026">
    <property type="entry name" value="EGF_3"/>
    <property type="match status" value="1"/>
</dbReference>
<dbReference type="Proteomes" id="UP000190648">
    <property type="component" value="Unassembled WGS sequence"/>
</dbReference>
<dbReference type="EMBL" id="LSYS01008075">
    <property type="protein sequence ID" value="OPJ69789.1"/>
    <property type="molecule type" value="Genomic_DNA"/>
</dbReference>
<evidence type="ECO:0000259" key="5">
    <source>
        <dbReference type="PROSITE" id="PS50853"/>
    </source>
</evidence>
<keyword evidence="2" id="KW-1133">Transmembrane helix</keyword>
<dbReference type="STRING" id="372326.A0A1V4JCF9"/>
<keyword evidence="7" id="KW-1185">Reference proteome</keyword>
<gene>
    <name evidence="6" type="ORF">AV530_012758</name>
</gene>
<keyword evidence="2" id="KW-0472">Membrane</keyword>
<evidence type="ECO:0000259" key="3">
    <source>
        <dbReference type="PROSITE" id="PS50024"/>
    </source>
</evidence>
<reference evidence="6 7" key="1">
    <citation type="submission" date="2016-02" db="EMBL/GenBank/DDBJ databases">
        <title>Band-tailed pigeon sequencing and assembly.</title>
        <authorList>
            <person name="Soares A.E."/>
            <person name="Novak B.J."/>
            <person name="Rice E.S."/>
            <person name="O'Connell B."/>
            <person name="Chang D."/>
            <person name="Weber S."/>
            <person name="Shapiro B."/>
        </authorList>
    </citation>
    <scope>NUCLEOTIDE SEQUENCE [LARGE SCALE GENOMIC DNA]</scope>
    <source>
        <strain evidence="6">BTP2013</strain>
        <tissue evidence="6">Blood</tissue>
    </source>
</reference>
<dbReference type="AlphaFoldDB" id="A0A1V4JCF9"/>
<organism evidence="6 7">
    <name type="scientific">Patagioenas fasciata monilis</name>
    <dbReference type="NCBI Taxonomy" id="372326"/>
    <lineage>
        <taxon>Eukaryota</taxon>
        <taxon>Metazoa</taxon>
        <taxon>Chordata</taxon>
        <taxon>Craniata</taxon>
        <taxon>Vertebrata</taxon>
        <taxon>Euteleostomi</taxon>
        <taxon>Archelosauria</taxon>
        <taxon>Archosauria</taxon>
        <taxon>Dinosauria</taxon>
        <taxon>Saurischia</taxon>
        <taxon>Theropoda</taxon>
        <taxon>Coelurosauria</taxon>
        <taxon>Aves</taxon>
        <taxon>Neognathae</taxon>
        <taxon>Neoaves</taxon>
        <taxon>Columbimorphae</taxon>
        <taxon>Columbiformes</taxon>
        <taxon>Columbidae</taxon>
        <taxon>Patagioenas</taxon>
    </lineage>
</organism>
<dbReference type="SUPFAM" id="SSF49265">
    <property type="entry name" value="Fibronectin type III"/>
    <property type="match status" value="1"/>
</dbReference>
<feature type="transmembrane region" description="Helical" evidence="2">
    <location>
        <begin position="485"/>
        <end position="510"/>
    </location>
</feature>
<dbReference type="Gene3D" id="2.60.40.10">
    <property type="entry name" value="Immunoglobulins"/>
    <property type="match status" value="1"/>
</dbReference>
<dbReference type="InterPro" id="IPR000082">
    <property type="entry name" value="SEA_dom"/>
</dbReference>
<comment type="caution">
    <text evidence="6">The sequence shown here is derived from an EMBL/GenBank/DDBJ whole genome shotgun (WGS) entry which is preliminary data.</text>
</comment>
<comment type="caution">
    <text evidence="1">Lacks conserved residue(s) required for the propagation of feature annotation.</text>
</comment>
<dbReference type="OrthoDB" id="10040649at2759"/>
<accession>A0A1V4JCF9</accession>
<sequence>MIQFSWKPQGGTRDSPYRVHLWGGSPQMKITLNESTAFNNLLSDHEYQISVDVSTCSKNVSTSLKVRTAAEVFNGTTRIINEIFIPEYQNKSSIAFKDFETKFINETEKHLPQKIGELIKGKKLRIIINSIENGSVTVNFDIVLDIGENITEKEISDAFIEALNMSTVLKADLKKTVIQARNSCQPGLNGCSQHATCTAEGASYSCHCNEGFTDNSPQVPGRVCQRKQNSQRITTVLPKSVIANSIVTTTITSGLCMPVSIEVQNVTAEAIQFSWTGGRNSSLYAISLMDGNRKINETTTKETKAVFKHLLPGYVYTVSVAVLSCAENSWTSVSVRTDPVSCFNRTEFCLPKNTGCPDLKDIVCSQYQAFACTVLLKSQTFKHMLYNSDSESYKTMSESIKTEVVREMRIKLKDDHFDIVMVGFRPGSVIAYFISLLQKQEPIDANLLQAYLSQILKSKFGDQTEVTVQPLSAQPSTENSSPWKVAVIVLGVLLGVALVLILLVTLAYIYTKERMGKYLFEPKGLLGNFVYKHP</sequence>